<reference evidence="2" key="1">
    <citation type="submission" date="2021-03" db="EMBL/GenBank/DDBJ databases">
        <title>Chromosome level genome of the anhydrobiotic midge Polypedilum vanderplanki.</title>
        <authorList>
            <person name="Yoshida Y."/>
            <person name="Kikawada T."/>
            <person name="Gusev O."/>
        </authorList>
    </citation>
    <scope>NUCLEOTIDE SEQUENCE</scope>
    <source>
        <strain evidence="2">NIAS01</strain>
        <tissue evidence="2">Whole body or cell culture</tissue>
    </source>
</reference>
<gene>
    <name evidence="2" type="ORF">PVAND_015176</name>
</gene>
<protein>
    <submittedName>
        <fullName evidence="2">Uncharacterized protein</fullName>
    </submittedName>
</protein>
<evidence type="ECO:0000313" key="3">
    <source>
        <dbReference type="Proteomes" id="UP001107558"/>
    </source>
</evidence>
<feature type="chain" id="PRO_5039895607" evidence="1">
    <location>
        <begin position="21"/>
        <end position="201"/>
    </location>
</feature>
<organism evidence="2 3">
    <name type="scientific">Polypedilum vanderplanki</name>
    <name type="common">Sleeping chironomid midge</name>
    <dbReference type="NCBI Taxonomy" id="319348"/>
    <lineage>
        <taxon>Eukaryota</taxon>
        <taxon>Metazoa</taxon>
        <taxon>Ecdysozoa</taxon>
        <taxon>Arthropoda</taxon>
        <taxon>Hexapoda</taxon>
        <taxon>Insecta</taxon>
        <taxon>Pterygota</taxon>
        <taxon>Neoptera</taxon>
        <taxon>Endopterygota</taxon>
        <taxon>Diptera</taxon>
        <taxon>Nematocera</taxon>
        <taxon>Chironomoidea</taxon>
        <taxon>Chironomidae</taxon>
        <taxon>Chironominae</taxon>
        <taxon>Polypedilum</taxon>
        <taxon>Polypedilum</taxon>
    </lineage>
</organism>
<keyword evidence="1" id="KW-0732">Signal</keyword>
<dbReference type="EMBL" id="JADBJN010000004">
    <property type="protein sequence ID" value="KAG5667181.1"/>
    <property type="molecule type" value="Genomic_DNA"/>
</dbReference>
<dbReference type="Proteomes" id="UP001107558">
    <property type="component" value="Chromosome 4"/>
</dbReference>
<evidence type="ECO:0000313" key="2">
    <source>
        <dbReference type="EMBL" id="KAG5667181.1"/>
    </source>
</evidence>
<comment type="caution">
    <text evidence="2">The sequence shown here is derived from an EMBL/GenBank/DDBJ whole genome shotgun (WGS) entry which is preliminary data.</text>
</comment>
<accession>A0A9J6BBV3</accession>
<sequence>MKILKFLIFFVSFYLIFVSSLEDYKECLKYWKENLTHPIFCCNYPHLTETSETFKCYTECENSENKVCCNLECFNRKLKLVVDDKFNKKEIIDHMLTVVDKNQEDWRKVIEKNYEKCIADVEAISDWSLVVPELNGTCNTAISLYFLEQCLMRNNFLDCVSFSKYTGCEMVKNYVETLEECNFTYENIKIIFQQFWYNWNV</sequence>
<evidence type="ECO:0000256" key="1">
    <source>
        <dbReference type="SAM" id="SignalP"/>
    </source>
</evidence>
<proteinExistence type="predicted"/>
<keyword evidence="3" id="KW-1185">Reference proteome</keyword>
<dbReference type="AlphaFoldDB" id="A0A9J6BBV3"/>
<name>A0A9J6BBV3_POLVA</name>
<feature type="signal peptide" evidence="1">
    <location>
        <begin position="1"/>
        <end position="20"/>
    </location>
</feature>
<dbReference type="Gene3D" id="1.10.238.270">
    <property type="match status" value="1"/>
</dbReference>